<feature type="compositionally biased region" description="Basic residues" evidence="1">
    <location>
        <begin position="117"/>
        <end position="131"/>
    </location>
</feature>
<evidence type="ECO:0000313" key="2">
    <source>
        <dbReference type="EMBL" id="VDI74889.1"/>
    </source>
</evidence>
<comment type="caution">
    <text evidence="2">The sequence shown here is derived from an EMBL/GenBank/DDBJ whole genome shotgun (WGS) entry which is preliminary data.</text>
</comment>
<accession>A0A8B6H7A2</accession>
<feature type="compositionally biased region" description="Basic and acidic residues" evidence="1">
    <location>
        <begin position="38"/>
        <end position="54"/>
    </location>
</feature>
<feature type="compositionally biased region" description="Basic and acidic residues" evidence="1">
    <location>
        <begin position="92"/>
        <end position="115"/>
    </location>
</feature>
<evidence type="ECO:0000313" key="3">
    <source>
        <dbReference type="Proteomes" id="UP000596742"/>
    </source>
</evidence>
<dbReference type="AlphaFoldDB" id="A0A8B6H7A2"/>
<evidence type="ECO:0000256" key="1">
    <source>
        <dbReference type="SAM" id="MobiDB-lite"/>
    </source>
</evidence>
<sequence>MGKEDHQRKPTTGNSAEDVQKWQRNQCKPRQRTVNETSYKDTKKGAQEHKAIRQEHRRNSKQQNDEGTTKTTHHKRNKERNQTPKQPCGGQLREKRDNEKTDSKESGATENDNKCYKQAKTRRRRRQRKGVNSRLLEGPRYPTKHLTNGGGAKATTCQ</sequence>
<feature type="region of interest" description="Disordered" evidence="1">
    <location>
        <begin position="1"/>
        <end position="158"/>
    </location>
</feature>
<keyword evidence="3" id="KW-1185">Reference proteome</keyword>
<name>A0A8B6H7A2_MYTGA</name>
<reference evidence="2" key="1">
    <citation type="submission" date="2018-11" db="EMBL/GenBank/DDBJ databases">
        <authorList>
            <person name="Alioto T."/>
            <person name="Alioto T."/>
        </authorList>
    </citation>
    <scope>NUCLEOTIDE SEQUENCE</scope>
</reference>
<protein>
    <submittedName>
        <fullName evidence="2">Uncharacterized protein</fullName>
    </submittedName>
</protein>
<dbReference type="EMBL" id="UYJE01009612">
    <property type="protein sequence ID" value="VDI74889.1"/>
    <property type="molecule type" value="Genomic_DNA"/>
</dbReference>
<dbReference type="Proteomes" id="UP000596742">
    <property type="component" value="Unassembled WGS sequence"/>
</dbReference>
<gene>
    <name evidence="2" type="ORF">MGAL_10B056916</name>
</gene>
<organism evidence="2 3">
    <name type="scientific">Mytilus galloprovincialis</name>
    <name type="common">Mediterranean mussel</name>
    <dbReference type="NCBI Taxonomy" id="29158"/>
    <lineage>
        <taxon>Eukaryota</taxon>
        <taxon>Metazoa</taxon>
        <taxon>Spiralia</taxon>
        <taxon>Lophotrochozoa</taxon>
        <taxon>Mollusca</taxon>
        <taxon>Bivalvia</taxon>
        <taxon>Autobranchia</taxon>
        <taxon>Pteriomorphia</taxon>
        <taxon>Mytilida</taxon>
        <taxon>Mytiloidea</taxon>
        <taxon>Mytilidae</taxon>
        <taxon>Mytilinae</taxon>
        <taxon>Mytilus</taxon>
    </lineage>
</organism>
<feature type="compositionally biased region" description="Polar residues" evidence="1">
    <location>
        <begin position="10"/>
        <end position="37"/>
    </location>
</feature>
<proteinExistence type="predicted"/>